<name>A0A1Y2FAY3_9FUNG</name>
<dbReference type="Proteomes" id="UP000193920">
    <property type="component" value="Unassembled WGS sequence"/>
</dbReference>
<dbReference type="EMBL" id="MCOG01000011">
    <property type="protein sequence ID" value="ORY81051.1"/>
    <property type="molecule type" value="Genomic_DNA"/>
</dbReference>
<accession>A0A1Y2FAY3</accession>
<evidence type="ECO:0000313" key="3">
    <source>
        <dbReference type="Proteomes" id="UP000193920"/>
    </source>
</evidence>
<gene>
    <name evidence="2" type="ORF">LY90DRAFT_15835</name>
</gene>
<protein>
    <submittedName>
        <fullName evidence="2">Uncharacterized protein</fullName>
    </submittedName>
</protein>
<comment type="caution">
    <text evidence="2">The sequence shown here is derived from an EMBL/GenBank/DDBJ whole genome shotgun (WGS) entry which is preliminary data.</text>
</comment>
<proteinExistence type="predicted"/>
<reference evidence="2 3" key="1">
    <citation type="submission" date="2016-08" db="EMBL/GenBank/DDBJ databases">
        <title>A Parts List for Fungal Cellulosomes Revealed by Comparative Genomics.</title>
        <authorList>
            <consortium name="DOE Joint Genome Institute"/>
            <person name="Haitjema C.H."/>
            <person name="Gilmore S.P."/>
            <person name="Henske J.K."/>
            <person name="Solomon K.V."/>
            <person name="De Groot R."/>
            <person name="Kuo A."/>
            <person name="Mondo S.J."/>
            <person name="Salamov A.A."/>
            <person name="Labutti K."/>
            <person name="Zhao Z."/>
            <person name="Chiniquy J."/>
            <person name="Barry K."/>
            <person name="Brewer H.M."/>
            <person name="Purvine S.O."/>
            <person name="Wright A.T."/>
            <person name="Boxma B."/>
            <person name="Van Alen T."/>
            <person name="Hackstein J.H."/>
            <person name="Baker S.E."/>
            <person name="Grigoriev I.V."/>
            <person name="O'Malley M.A."/>
        </authorList>
    </citation>
    <scope>NUCLEOTIDE SEQUENCE [LARGE SCALE GENOMIC DNA]</scope>
    <source>
        <strain evidence="2 3">G1</strain>
    </source>
</reference>
<feature type="region of interest" description="Disordered" evidence="1">
    <location>
        <begin position="1"/>
        <end position="25"/>
    </location>
</feature>
<evidence type="ECO:0000313" key="2">
    <source>
        <dbReference type="EMBL" id="ORY81051.1"/>
    </source>
</evidence>
<organism evidence="2 3">
    <name type="scientific">Neocallimastix californiae</name>
    <dbReference type="NCBI Taxonomy" id="1754190"/>
    <lineage>
        <taxon>Eukaryota</taxon>
        <taxon>Fungi</taxon>
        <taxon>Fungi incertae sedis</taxon>
        <taxon>Chytridiomycota</taxon>
        <taxon>Chytridiomycota incertae sedis</taxon>
        <taxon>Neocallimastigomycetes</taxon>
        <taxon>Neocallimastigales</taxon>
        <taxon>Neocallimastigaceae</taxon>
        <taxon>Neocallimastix</taxon>
    </lineage>
</organism>
<sequence>MSNPKLAEEYEKRKRINKDNTKKPEALMKNYIEGRNYQRMDYRESNKDNPNYLIYSGMVNASENSYPCPINSAYNSYRSMIINYGYNQNQDSFIPNYYLNSIGNNYRSQEYSNYDNFLNGSMITNYGCYQNQDRYNLNYYLNSIGINYPSPENSDYNRFLNGSMITNYGCYQNQDRYNFNYDLNSIGNNYPSPKNSDYNRSLNGSMITNYGCYQNQDRYILNYDLNNIGNNYPSQKNSDYNRSLNGSMITNYGCYQNQSNLIHNDCSNSINNINKESNSSLKICDNINSNIVNIDKNVTYEDSSSTDCIAECNIDFVLLVLGKRRLIEPIKIDMEKEVTYDYKKKPSKGKKK</sequence>
<evidence type="ECO:0000256" key="1">
    <source>
        <dbReference type="SAM" id="MobiDB-lite"/>
    </source>
</evidence>
<dbReference type="AlphaFoldDB" id="A0A1Y2FAY3"/>
<keyword evidence="3" id="KW-1185">Reference proteome</keyword>